<gene>
    <name evidence="3" type="ORF">HYN69_19115</name>
</gene>
<accession>A0A2S0USA7</accession>
<evidence type="ECO:0000256" key="1">
    <source>
        <dbReference type="SAM" id="MobiDB-lite"/>
    </source>
</evidence>
<evidence type="ECO:0008006" key="5">
    <source>
        <dbReference type="Google" id="ProtNLM"/>
    </source>
</evidence>
<evidence type="ECO:0000256" key="2">
    <source>
        <dbReference type="SAM" id="SignalP"/>
    </source>
</evidence>
<keyword evidence="2" id="KW-0732">Signal</keyword>
<protein>
    <recommendedName>
        <fullName evidence="5">Secreted protein</fullName>
    </recommendedName>
</protein>
<evidence type="ECO:0000313" key="4">
    <source>
        <dbReference type="Proteomes" id="UP000244496"/>
    </source>
</evidence>
<feature type="chain" id="PRO_5015627824" description="Secreted protein" evidence="2">
    <location>
        <begin position="19"/>
        <end position="101"/>
    </location>
</feature>
<dbReference type="Proteomes" id="UP000244496">
    <property type="component" value="Plasmid unnamed1"/>
</dbReference>
<keyword evidence="3" id="KW-0614">Plasmid</keyword>
<keyword evidence="4" id="KW-1185">Reference proteome</keyword>
<feature type="signal peptide" evidence="2">
    <location>
        <begin position="1"/>
        <end position="18"/>
    </location>
</feature>
<dbReference type="KEGG" id="geh:HYN69_19115"/>
<feature type="region of interest" description="Disordered" evidence="1">
    <location>
        <begin position="15"/>
        <end position="101"/>
    </location>
</feature>
<feature type="compositionally biased region" description="Pro residues" evidence="1">
    <location>
        <begin position="64"/>
        <end position="81"/>
    </location>
</feature>
<organism evidence="3 4">
    <name type="scientific">Paragemmobacter aquarius</name>
    <dbReference type="NCBI Taxonomy" id="2169400"/>
    <lineage>
        <taxon>Bacteria</taxon>
        <taxon>Pseudomonadati</taxon>
        <taxon>Pseudomonadota</taxon>
        <taxon>Alphaproteobacteria</taxon>
        <taxon>Rhodobacterales</taxon>
        <taxon>Paracoccaceae</taxon>
        <taxon>Paragemmobacter</taxon>
    </lineage>
</organism>
<proteinExistence type="predicted"/>
<evidence type="ECO:0000313" key="3">
    <source>
        <dbReference type="EMBL" id="AWB50694.1"/>
    </source>
</evidence>
<name>A0A2S0USA7_9RHOB</name>
<geneLocation type="plasmid" evidence="3">
    <name>unnamed1</name>
</geneLocation>
<dbReference type="AlphaFoldDB" id="A0A2S0USA7"/>
<reference evidence="3 4" key="1">
    <citation type="submission" date="2018-04" db="EMBL/GenBank/DDBJ databases">
        <title>Genome sequencing of Gemmobacter.</title>
        <authorList>
            <person name="Yi H."/>
            <person name="Baek M.-G."/>
        </authorList>
    </citation>
    <scope>NUCLEOTIDE SEQUENCE [LARGE SCALE GENOMIC DNA]</scope>
    <source>
        <strain evidence="3 4">HYN0069</strain>
        <plasmid evidence="4">Plasmid unnamed1</plasmid>
    </source>
</reference>
<dbReference type="EMBL" id="CP028919">
    <property type="protein sequence ID" value="AWB50694.1"/>
    <property type="molecule type" value="Genomic_DNA"/>
</dbReference>
<sequence length="101" mass="10463">MLALVVALLLSPVTNSFTHGPAAHPEAAASVTQDLSHGHGHDADTPTGHHDSTDHDHPSVALIPPQPATALPPLPDLPRPAPQLSDGRERGNLLRPPRAAA</sequence>
<feature type="compositionally biased region" description="Basic and acidic residues" evidence="1">
    <location>
        <begin position="36"/>
        <end position="58"/>
    </location>
</feature>